<name>A0A504J775_9FLAO</name>
<dbReference type="GO" id="GO:0030246">
    <property type="term" value="F:carbohydrate binding"/>
    <property type="evidence" value="ECO:0007669"/>
    <property type="project" value="InterPro"/>
</dbReference>
<dbReference type="PANTHER" id="PTHR35532">
    <property type="entry name" value="SIMILAR TO POLYHYDROXYALKANOATE DEPOLYMERASE"/>
    <property type="match status" value="1"/>
</dbReference>
<dbReference type="AlphaFoldDB" id="A0A504J775"/>
<evidence type="ECO:0000259" key="1">
    <source>
        <dbReference type="Pfam" id="PF06452"/>
    </source>
</evidence>
<proteinExistence type="predicted"/>
<dbReference type="SUPFAM" id="SSF49344">
    <property type="entry name" value="CBD9-like"/>
    <property type="match status" value="1"/>
</dbReference>
<keyword evidence="3" id="KW-1185">Reference proteome</keyword>
<dbReference type="Proteomes" id="UP000315540">
    <property type="component" value="Unassembled WGS sequence"/>
</dbReference>
<sequence length="356" mass="42441">MRYQISYLFFLIITIGSGQEATKKSLPKSYISYFTEEPIIIDGIPNETSWQKVQATSAFIDIEGIKTPKYTTTVKMLWDLKNIYFLAEIEEPHVWADLKQRDTIIFYNNDFEIFIDPDNDTHNYYEIEINALNTVWDLFLTKPYRENTPVLNDWNANGLQSAVKIHGTLNNPNDIDKGWTLEVAIPFKVFRTSYYEDNTPGDQFWRINFSRVNWDFQLENKKYYRKKNHQGKFEPEYNWVWSSMGVINMHRPEDWGYVYFSSKKAGEKDMFTIPKDYKVRQLLYALYRKQKEYFEKHKRWATSFSELSQNRIEIEGKKIIHSIENHQTGWNIIVVSPFTRKVFIIKEDGKVIQKVN</sequence>
<dbReference type="InterPro" id="IPR010502">
    <property type="entry name" value="Carb-bd_dom_fam9"/>
</dbReference>
<dbReference type="CDD" id="cd09620">
    <property type="entry name" value="CBM9_like_3"/>
    <property type="match status" value="1"/>
</dbReference>
<dbReference type="EMBL" id="VFWZ01000007">
    <property type="protein sequence ID" value="TPN83453.1"/>
    <property type="molecule type" value="Genomic_DNA"/>
</dbReference>
<dbReference type="PANTHER" id="PTHR35532:SF5">
    <property type="entry name" value="CARBOHYDRATE-BINDING DOMAIN-CONTAINING PROTEIN"/>
    <property type="match status" value="1"/>
</dbReference>
<organism evidence="2 3">
    <name type="scientific">Aquimarina algicola</name>
    <dbReference type="NCBI Taxonomy" id="2589995"/>
    <lineage>
        <taxon>Bacteria</taxon>
        <taxon>Pseudomonadati</taxon>
        <taxon>Bacteroidota</taxon>
        <taxon>Flavobacteriia</taxon>
        <taxon>Flavobacteriales</taxon>
        <taxon>Flavobacteriaceae</taxon>
        <taxon>Aquimarina</taxon>
    </lineage>
</organism>
<dbReference type="Pfam" id="PF06452">
    <property type="entry name" value="CBM9_1"/>
    <property type="match status" value="1"/>
</dbReference>
<protein>
    <submittedName>
        <fullName evidence="2">Carbohydrate-binding family 9-like protein</fullName>
    </submittedName>
</protein>
<dbReference type="GO" id="GO:0004553">
    <property type="term" value="F:hydrolase activity, hydrolyzing O-glycosyl compounds"/>
    <property type="evidence" value="ECO:0007669"/>
    <property type="project" value="InterPro"/>
</dbReference>
<evidence type="ECO:0000313" key="3">
    <source>
        <dbReference type="Proteomes" id="UP000315540"/>
    </source>
</evidence>
<dbReference type="OrthoDB" id="9786766at2"/>
<dbReference type="Gene3D" id="2.60.40.1190">
    <property type="match status" value="1"/>
</dbReference>
<feature type="domain" description="Carbohydrate-binding" evidence="1">
    <location>
        <begin position="41"/>
        <end position="190"/>
    </location>
</feature>
<evidence type="ECO:0000313" key="2">
    <source>
        <dbReference type="EMBL" id="TPN83453.1"/>
    </source>
</evidence>
<gene>
    <name evidence="2" type="ORF">FHK87_19740</name>
</gene>
<dbReference type="GO" id="GO:0016052">
    <property type="term" value="P:carbohydrate catabolic process"/>
    <property type="evidence" value="ECO:0007669"/>
    <property type="project" value="InterPro"/>
</dbReference>
<reference evidence="2 3" key="1">
    <citation type="submission" date="2019-06" db="EMBL/GenBank/DDBJ databases">
        <authorList>
            <person name="Meng X."/>
        </authorList>
    </citation>
    <scope>NUCLEOTIDE SEQUENCE [LARGE SCALE GENOMIC DNA]</scope>
    <source>
        <strain evidence="2 3">M625</strain>
    </source>
</reference>
<dbReference type="RefSeq" id="WP_140595649.1">
    <property type="nucleotide sequence ID" value="NZ_VFWZ01000007.1"/>
</dbReference>
<accession>A0A504J775</accession>
<comment type="caution">
    <text evidence="2">The sequence shown here is derived from an EMBL/GenBank/DDBJ whole genome shotgun (WGS) entry which is preliminary data.</text>
</comment>